<dbReference type="EMBL" id="CAMGYJ010000011">
    <property type="protein sequence ID" value="CAI0587606.1"/>
    <property type="molecule type" value="Genomic_DNA"/>
</dbReference>
<feature type="compositionally biased region" description="Polar residues" evidence="1">
    <location>
        <begin position="7"/>
        <end position="19"/>
    </location>
</feature>
<evidence type="ECO:0000313" key="3">
    <source>
        <dbReference type="Proteomes" id="UP001154282"/>
    </source>
</evidence>
<accession>A0AAV0RVJ0</accession>
<dbReference type="AlphaFoldDB" id="A0AAV0RVJ0"/>
<evidence type="ECO:0000256" key="1">
    <source>
        <dbReference type="SAM" id="MobiDB-lite"/>
    </source>
</evidence>
<keyword evidence="3" id="KW-1185">Reference proteome</keyword>
<gene>
    <name evidence="2" type="ORF">LITE_LOCUS50178</name>
</gene>
<proteinExistence type="predicted"/>
<feature type="non-terminal residue" evidence="2">
    <location>
        <position position="1"/>
    </location>
</feature>
<protein>
    <submittedName>
        <fullName evidence="2">Uncharacterized protein</fullName>
    </submittedName>
</protein>
<reference evidence="2" key="1">
    <citation type="submission" date="2022-08" db="EMBL/GenBank/DDBJ databases">
        <authorList>
            <person name="Gutierrez-Valencia J."/>
        </authorList>
    </citation>
    <scope>NUCLEOTIDE SEQUENCE</scope>
</reference>
<comment type="caution">
    <text evidence="2">The sequence shown here is derived from an EMBL/GenBank/DDBJ whole genome shotgun (WGS) entry which is preliminary data.</text>
</comment>
<feature type="compositionally biased region" description="Pro residues" evidence="1">
    <location>
        <begin position="60"/>
        <end position="71"/>
    </location>
</feature>
<name>A0AAV0RVJ0_9ROSI</name>
<evidence type="ECO:0000313" key="2">
    <source>
        <dbReference type="EMBL" id="CAI0587606.1"/>
    </source>
</evidence>
<organism evidence="2 3">
    <name type="scientific">Linum tenue</name>
    <dbReference type="NCBI Taxonomy" id="586396"/>
    <lineage>
        <taxon>Eukaryota</taxon>
        <taxon>Viridiplantae</taxon>
        <taxon>Streptophyta</taxon>
        <taxon>Embryophyta</taxon>
        <taxon>Tracheophyta</taxon>
        <taxon>Spermatophyta</taxon>
        <taxon>Magnoliopsida</taxon>
        <taxon>eudicotyledons</taxon>
        <taxon>Gunneridae</taxon>
        <taxon>Pentapetalae</taxon>
        <taxon>rosids</taxon>
        <taxon>fabids</taxon>
        <taxon>Malpighiales</taxon>
        <taxon>Linaceae</taxon>
        <taxon>Linum</taxon>
    </lineage>
</organism>
<dbReference type="Proteomes" id="UP001154282">
    <property type="component" value="Unassembled WGS sequence"/>
</dbReference>
<feature type="region of interest" description="Disordered" evidence="1">
    <location>
        <begin position="1"/>
        <end position="105"/>
    </location>
</feature>
<sequence length="134" mass="15246">PSRQEEQQPPAQITGTTPRGSLHGLRFHRLGRPHDSHTVPQAGHLRAVARAPRNRRLGRPPRPNRPNPPLRDPQIRRVRLRDLQRLRLRPGNLDPTSPRPPYKNIPANNCPSLYLIPSLSLSSSRFPTTLIRSK</sequence>